<evidence type="ECO:0000313" key="4">
    <source>
        <dbReference type="Proteomes" id="UP000678499"/>
    </source>
</evidence>
<keyword evidence="4" id="KW-1185">Reference proteome</keyword>
<sequence>MTYICLVSEPINLIQSDCLVECTPQNRRRVKEDDNRCRKRAARNGAVLKLSSVGMGGVADFCLTGAAIFFILVLSKYHMVFGSDCAEVGGKLACDDICEAHAAPCFGYEVDFLSTRLDLDCVSHFHLKKVFILGPTFCRGSVEGMDKLIQPWKNCFFSFRKNKIETDHQTTKQIKEVVKSSSVVPREPGFLEEHRQLLEKFFKEKLILTEKSRTVSSTSPSSSADPGGSKGSGFSASAWVPVVEGKVVDLAWVPVVEGKVVDLSKPKKETATDLGETNPSTIINTLANATRLNITTVDKDGNVVHAEFPVAVVKIIAYISGGVGTLVASVLGLICCCRYKLKIRRTEQGTLEVLLCLVWPLVRVWIRMRARVDRSDLESGFDGHFGMDSIRPESDVGEIGSVDSFKTAKE</sequence>
<feature type="transmembrane region" description="Helical" evidence="2">
    <location>
        <begin position="315"/>
        <end position="337"/>
    </location>
</feature>
<name>A0A7R9C115_9CRUS</name>
<feature type="compositionally biased region" description="Low complexity" evidence="1">
    <location>
        <begin position="214"/>
        <end position="232"/>
    </location>
</feature>
<evidence type="ECO:0000256" key="2">
    <source>
        <dbReference type="SAM" id="Phobius"/>
    </source>
</evidence>
<dbReference type="EMBL" id="CAJPEX010013457">
    <property type="protein sequence ID" value="CAG0925473.1"/>
    <property type="molecule type" value="Genomic_DNA"/>
</dbReference>
<gene>
    <name evidence="3" type="ORF">NMOB1V02_LOCUS12923</name>
</gene>
<evidence type="ECO:0000256" key="1">
    <source>
        <dbReference type="SAM" id="MobiDB-lite"/>
    </source>
</evidence>
<keyword evidence="2" id="KW-1133">Transmembrane helix</keyword>
<keyword evidence="2" id="KW-0472">Membrane</keyword>
<protein>
    <submittedName>
        <fullName evidence="3">Uncharacterized protein</fullName>
    </submittedName>
</protein>
<organism evidence="3">
    <name type="scientific">Notodromas monacha</name>
    <dbReference type="NCBI Taxonomy" id="399045"/>
    <lineage>
        <taxon>Eukaryota</taxon>
        <taxon>Metazoa</taxon>
        <taxon>Ecdysozoa</taxon>
        <taxon>Arthropoda</taxon>
        <taxon>Crustacea</taxon>
        <taxon>Oligostraca</taxon>
        <taxon>Ostracoda</taxon>
        <taxon>Podocopa</taxon>
        <taxon>Podocopida</taxon>
        <taxon>Cypridocopina</taxon>
        <taxon>Cypridoidea</taxon>
        <taxon>Cyprididae</taxon>
        <taxon>Notodromas</taxon>
    </lineage>
</organism>
<accession>A0A7R9C115</accession>
<evidence type="ECO:0000313" key="3">
    <source>
        <dbReference type="EMBL" id="CAD7285321.1"/>
    </source>
</evidence>
<feature type="region of interest" description="Disordered" evidence="1">
    <location>
        <begin position="213"/>
        <end position="232"/>
    </location>
</feature>
<keyword evidence="2" id="KW-0812">Transmembrane</keyword>
<dbReference type="AlphaFoldDB" id="A0A7R9C115"/>
<dbReference type="EMBL" id="OA895494">
    <property type="protein sequence ID" value="CAD7285321.1"/>
    <property type="molecule type" value="Genomic_DNA"/>
</dbReference>
<dbReference type="Proteomes" id="UP000678499">
    <property type="component" value="Unassembled WGS sequence"/>
</dbReference>
<feature type="transmembrane region" description="Helical" evidence="2">
    <location>
        <begin position="46"/>
        <end position="74"/>
    </location>
</feature>
<proteinExistence type="predicted"/>
<reference evidence="3" key="1">
    <citation type="submission" date="2020-11" db="EMBL/GenBank/DDBJ databases">
        <authorList>
            <person name="Tran Van P."/>
        </authorList>
    </citation>
    <scope>NUCLEOTIDE SEQUENCE</scope>
</reference>